<dbReference type="AlphaFoldDB" id="A0A2M4DN36"/>
<name>A0A2M4DN36_ANODA</name>
<organism evidence="1">
    <name type="scientific">Anopheles darlingi</name>
    <name type="common">Mosquito</name>
    <dbReference type="NCBI Taxonomy" id="43151"/>
    <lineage>
        <taxon>Eukaryota</taxon>
        <taxon>Metazoa</taxon>
        <taxon>Ecdysozoa</taxon>
        <taxon>Arthropoda</taxon>
        <taxon>Hexapoda</taxon>
        <taxon>Insecta</taxon>
        <taxon>Pterygota</taxon>
        <taxon>Neoptera</taxon>
        <taxon>Endopterygota</taxon>
        <taxon>Diptera</taxon>
        <taxon>Nematocera</taxon>
        <taxon>Culicoidea</taxon>
        <taxon>Culicidae</taxon>
        <taxon>Anophelinae</taxon>
        <taxon>Anopheles</taxon>
    </lineage>
</organism>
<accession>A0A2M4DN36</accession>
<reference evidence="1" key="1">
    <citation type="submission" date="2018-01" db="EMBL/GenBank/DDBJ databases">
        <title>An insight into the sialome of Amazonian anophelines.</title>
        <authorList>
            <person name="Ribeiro J.M."/>
            <person name="Scarpassa V."/>
            <person name="Calvo E."/>
        </authorList>
    </citation>
    <scope>NUCLEOTIDE SEQUENCE</scope>
</reference>
<proteinExistence type="predicted"/>
<dbReference type="EMBL" id="GGFL01014789">
    <property type="protein sequence ID" value="MBW78967.1"/>
    <property type="molecule type" value="Transcribed_RNA"/>
</dbReference>
<evidence type="ECO:0000313" key="1">
    <source>
        <dbReference type="EMBL" id="MBW78967.1"/>
    </source>
</evidence>
<protein>
    <submittedName>
        <fullName evidence="1">Putative secreted protein</fullName>
    </submittedName>
</protein>
<sequence>MIAKTAASEMSVVWILARAKLAASCCPRQSGAHSITTTSIGRVSAAFLRNFSTAREYPIVMISSAE</sequence>